<name>A0A840A1M6_9CAUL</name>
<dbReference type="InterPro" id="IPR046005">
    <property type="entry name" value="DUF5961"/>
</dbReference>
<proteinExistence type="predicted"/>
<gene>
    <name evidence="1" type="ORF">GGQ61_003242</name>
</gene>
<evidence type="ECO:0000313" key="1">
    <source>
        <dbReference type="EMBL" id="MBB3892506.1"/>
    </source>
</evidence>
<dbReference type="Proteomes" id="UP000530564">
    <property type="component" value="Unassembled WGS sequence"/>
</dbReference>
<dbReference type="EMBL" id="JACIDK010000005">
    <property type="protein sequence ID" value="MBB3892506.1"/>
    <property type="molecule type" value="Genomic_DNA"/>
</dbReference>
<comment type="caution">
    <text evidence="1">The sequence shown here is derived from an EMBL/GenBank/DDBJ whole genome shotgun (WGS) entry which is preliminary data.</text>
</comment>
<dbReference type="Pfam" id="PF19386">
    <property type="entry name" value="DUF5961"/>
    <property type="match status" value="1"/>
</dbReference>
<dbReference type="AlphaFoldDB" id="A0A840A1M6"/>
<organism evidence="1 2">
    <name type="scientific">Phenylobacterium haematophilum</name>
    <dbReference type="NCBI Taxonomy" id="98513"/>
    <lineage>
        <taxon>Bacteria</taxon>
        <taxon>Pseudomonadati</taxon>
        <taxon>Pseudomonadota</taxon>
        <taxon>Alphaproteobacteria</taxon>
        <taxon>Caulobacterales</taxon>
        <taxon>Caulobacteraceae</taxon>
        <taxon>Phenylobacterium</taxon>
    </lineage>
</organism>
<sequence length="62" mass="6951">MFHATQTLHRYEARTAGGATYEIVGASFEDAALEFADLVHEGEVELTDCQSGERRCFRIDLD</sequence>
<dbReference type="RefSeq" id="WP_183774981.1">
    <property type="nucleotide sequence ID" value="NZ_JACIDK010000005.1"/>
</dbReference>
<reference evidence="1 2" key="1">
    <citation type="submission" date="2020-08" db="EMBL/GenBank/DDBJ databases">
        <title>Genomic Encyclopedia of Type Strains, Phase IV (KMG-IV): sequencing the most valuable type-strain genomes for metagenomic binning, comparative biology and taxonomic classification.</title>
        <authorList>
            <person name="Goeker M."/>
        </authorList>
    </citation>
    <scope>NUCLEOTIDE SEQUENCE [LARGE SCALE GENOMIC DNA]</scope>
    <source>
        <strain evidence="1 2">DSM 21793</strain>
    </source>
</reference>
<protein>
    <submittedName>
        <fullName evidence="1">Uncharacterized protein</fullName>
    </submittedName>
</protein>
<accession>A0A840A1M6</accession>
<evidence type="ECO:0000313" key="2">
    <source>
        <dbReference type="Proteomes" id="UP000530564"/>
    </source>
</evidence>
<keyword evidence="2" id="KW-1185">Reference proteome</keyword>